<dbReference type="PROSITE" id="PS51257">
    <property type="entry name" value="PROKAR_LIPOPROTEIN"/>
    <property type="match status" value="1"/>
</dbReference>
<evidence type="ECO:0000313" key="1">
    <source>
        <dbReference type="EMBL" id="KAF2176680.1"/>
    </source>
</evidence>
<keyword evidence="2" id="KW-1185">Reference proteome</keyword>
<reference evidence="1" key="1">
    <citation type="journal article" date="2020" name="Stud. Mycol.">
        <title>101 Dothideomycetes genomes: a test case for predicting lifestyles and emergence of pathogens.</title>
        <authorList>
            <person name="Haridas S."/>
            <person name="Albert R."/>
            <person name="Binder M."/>
            <person name="Bloem J."/>
            <person name="Labutti K."/>
            <person name="Salamov A."/>
            <person name="Andreopoulos B."/>
            <person name="Baker S."/>
            <person name="Barry K."/>
            <person name="Bills G."/>
            <person name="Bluhm B."/>
            <person name="Cannon C."/>
            <person name="Castanera R."/>
            <person name="Culley D."/>
            <person name="Daum C."/>
            <person name="Ezra D."/>
            <person name="Gonzalez J."/>
            <person name="Henrissat B."/>
            <person name="Kuo A."/>
            <person name="Liang C."/>
            <person name="Lipzen A."/>
            <person name="Lutzoni F."/>
            <person name="Magnuson J."/>
            <person name="Mondo S."/>
            <person name="Nolan M."/>
            <person name="Ohm R."/>
            <person name="Pangilinan J."/>
            <person name="Park H.-J."/>
            <person name="Ramirez L."/>
            <person name="Alfaro M."/>
            <person name="Sun H."/>
            <person name="Tritt A."/>
            <person name="Yoshinaga Y."/>
            <person name="Zwiers L.-H."/>
            <person name="Turgeon B."/>
            <person name="Goodwin S."/>
            <person name="Spatafora J."/>
            <person name="Crous P."/>
            <person name="Grigoriev I."/>
        </authorList>
    </citation>
    <scope>NUCLEOTIDE SEQUENCE</scope>
    <source>
        <strain evidence="1">CBS 207.26</strain>
    </source>
</reference>
<sequence length="82" mass="9262">MGQTTRLPCRIRLPPMGPSLLACLHLHLLRRRGRTIRLINHFDAMCKLTVASHGKAGRPTRDPQIPIEPNFFAQLEHLASDT</sequence>
<dbReference type="EMBL" id="ML994703">
    <property type="protein sequence ID" value="KAF2176680.1"/>
    <property type="molecule type" value="Genomic_DNA"/>
</dbReference>
<protein>
    <submittedName>
        <fullName evidence="1">Uncharacterized protein</fullName>
    </submittedName>
</protein>
<dbReference type="Proteomes" id="UP000800200">
    <property type="component" value="Unassembled WGS sequence"/>
</dbReference>
<proteinExistence type="predicted"/>
<organism evidence="1 2">
    <name type="scientific">Zopfia rhizophila CBS 207.26</name>
    <dbReference type="NCBI Taxonomy" id="1314779"/>
    <lineage>
        <taxon>Eukaryota</taxon>
        <taxon>Fungi</taxon>
        <taxon>Dikarya</taxon>
        <taxon>Ascomycota</taxon>
        <taxon>Pezizomycotina</taxon>
        <taxon>Dothideomycetes</taxon>
        <taxon>Dothideomycetes incertae sedis</taxon>
        <taxon>Zopfiaceae</taxon>
        <taxon>Zopfia</taxon>
    </lineage>
</organism>
<name>A0A6A6DFC0_9PEZI</name>
<dbReference type="AlphaFoldDB" id="A0A6A6DFC0"/>
<evidence type="ECO:0000313" key="2">
    <source>
        <dbReference type="Proteomes" id="UP000800200"/>
    </source>
</evidence>
<accession>A0A6A6DFC0</accession>
<gene>
    <name evidence="1" type="ORF">K469DRAFT_722071</name>
</gene>